<dbReference type="PANTHER" id="PTHR43717">
    <property type="entry name" value="ANAEROBIC NITRIC OXIDE REDUCTASE FLAVORUBREDOXIN"/>
    <property type="match status" value="1"/>
</dbReference>
<dbReference type="InterPro" id="IPR029039">
    <property type="entry name" value="Flavoprotein-like_sf"/>
</dbReference>
<proteinExistence type="predicted"/>
<dbReference type="GO" id="GO:0010181">
    <property type="term" value="F:FMN binding"/>
    <property type="evidence" value="ECO:0007669"/>
    <property type="project" value="InterPro"/>
</dbReference>
<feature type="domain" description="Flavodoxin-like" evidence="1">
    <location>
        <begin position="133"/>
        <end position="270"/>
    </location>
</feature>
<dbReference type="Gene3D" id="3.60.15.10">
    <property type="entry name" value="Ribonuclease Z/Hydroxyacylglutathione hydrolase-like"/>
    <property type="match status" value="1"/>
</dbReference>
<name>A0A0F8Y357_9ZZZZ</name>
<sequence length="276" mass="30280">VKLLIIAALISYLLRKRVKAMLGKLADGSWSLAQKIGTYLQEDKIFFPCDFFGSHLATSSLFVNDPGKMSIAAKRYYAEIMMPFRAQIKKHLEKLAVVDIEIVAPSHGPLYDAPDSIIDMYKDWAGDDVSNEVVVVYVSMHGSTRTLVDYFVDSLITKGVEVKPFNLSRTDIGELAIALVDTATLVVASPMVLAGLHPTVAHAAIIANALRPKLKFMSMLGSFGWGGKMVDQLSGLTTNLKAEMLEPVIVKGSPGKEGFDQVDRLVSDIVERHRDL</sequence>
<gene>
    <name evidence="2" type="ORF">LCGC14_3143200</name>
</gene>
<dbReference type="InterPro" id="IPR008254">
    <property type="entry name" value="Flavodoxin/NO_synth"/>
</dbReference>
<dbReference type="SUPFAM" id="SSF56281">
    <property type="entry name" value="Metallo-hydrolase/oxidoreductase"/>
    <property type="match status" value="1"/>
</dbReference>
<dbReference type="EMBL" id="LAZR01068968">
    <property type="protein sequence ID" value="KKK48629.1"/>
    <property type="molecule type" value="Genomic_DNA"/>
</dbReference>
<dbReference type="SUPFAM" id="SSF52218">
    <property type="entry name" value="Flavoproteins"/>
    <property type="match status" value="1"/>
</dbReference>
<organism evidence="2">
    <name type="scientific">marine sediment metagenome</name>
    <dbReference type="NCBI Taxonomy" id="412755"/>
    <lineage>
        <taxon>unclassified sequences</taxon>
        <taxon>metagenomes</taxon>
        <taxon>ecological metagenomes</taxon>
    </lineage>
</organism>
<dbReference type="Gene3D" id="3.40.50.360">
    <property type="match status" value="1"/>
</dbReference>
<evidence type="ECO:0000313" key="2">
    <source>
        <dbReference type="EMBL" id="KKK48629.1"/>
    </source>
</evidence>
<dbReference type="PANTHER" id="PTHR43717:SF1">
    <property type="entry name" value="ANAEROBIC NITRIC OXIDE REDUCTASE FLAVORUBREDOXIN"/>
    <property type="match status" value="1"/>
</dbReference>
<accession>A0A0F8Y357</accession>
<dbReference type="AlphaFoldDB" id="A0A0F8Y357"/>
<feature type="non-terminal residue" evidence="2">
    <location>
        <position position="1"/>
    </location>
</feature>
<evidence type="ECO:0000259" key="1">
    <source>
        <dbReference type="PROSITE" id="PS50902"/>
    </source>
</evidence>
<protein>
    <recommendedName>
        <fullName evidence="1">Flavodoxin-like domain-containing protein</fullName>
    </recommendedName>
</protein>
<comment type="caution">
    <text evidence="2">The sequence shown here is derived from an EMBL/GenBank/DDBJ whole genome shotgun (WGS) entry which is preliminary data.</text>
</comment>
<dbReference type="InterPro" id="IPR036866">
    <property type="entry name" value="RibonucZ/Hydroxyglut_hydro"/>
</dbReference>
<dbReference type="PROSITE" id="PS50902">
    <property type="entry name" value="FLAVODOXIN_LIKE"/>
    <property type="match status" value="1"/>
</dbReference>
<reference evidence="2" key="1">
    <citation type="journal article" date="2015" name="Nature">
        <title>Complex archaea that bridge the gap between prokaryotes and eukaryotes.</title>
        <authorList>
            <person name="Spang A."/>
            <person name="Saw J.H."/>
            <person name="Jorgensen S.L."/>
            <person name="Zaremba-Niedzwiedzka K."/>
            <person name="Martijn J."/>
            <person name="Lind A.E."/>
            <person name="van Eijk R."/>
            <person name="Schleper C."/>
            <person name="Guy L."/>
            <person name="Ettema T.J."/>
        </authorList>
    </citation>
    <scope>NUCLEOTIDE SEQUENCE</scope>
</reference>